<name>A0A6A6ZMH5_9PLEO</name>
<feature type="signal peptide" evidence="1">
    <location>
        <begin position="1"/>
        <end position="17"/>
    </location>
</feature>
<dbReference type="AlphaFoldDB" id="A0A6A6ZMH5"/>
<dbReference type="OrthoDB" id="3787505at2759"/>
<keyword evidence="3" id="KW-1185">Reference proteome</keyword>
<reference evidence="2" key="1">
    <citation type="journal article" date="2020" name="Stud. Mycol.">
        <title>101 Dothideomycetes genomes: a test case for predicting lifestyles and emergence of pathogens.</title>
        <authorList>
            <person name="Haridas S."/>
            <person name="Albert R."/>
            <person name="Binder M."/>
            <person name="Bloem J."/>
            <person name="Labutti K."/>
            <person name="Salamov A."/>
            <person name="Andreopoulos B."/>
            <person name="Baker S."/>
            <person name="Barry K."/>
            <person name="Bills G."/>
            <person name="Bluhm B."/>
            <person name="Cannon C."/>
            <person name="Castanera R."/>
            <person name="Culley D."/>
            <person name="Daum C."/>
            <person name="Ezra D."/>
            <person name="Gonzalez J."/>
            <person name="Henrissat B."/>
            <person name="Kuo A."/>
            <person name="Liang C."/>
            <person name="Lipzen A."/>
            <person name="Lutzoni F."/>
            <person name="Magnuson J."/>
            <person name="Mondo S."/>
            <person name="Nolan M."/>
            <person name="Ohm R."/>
            <person name="Pangilinan J."/>
            <person name="Park H.-J."/>
            <person name="Ramirez L."/>
            <person name="Alfaro M."/>
            <person name="Sun H."/>
            <person name="Tritt A."/>
            <person name="Yoshinaga Y."/>
            <person name="Zwiers L.-H."/>
            <person name="Turgeon B."/>
            <person name="Goodwin S."/>
            <person name="Spatafora J."/>
            <person name="Crous P."/>
            <person name="Grigoriev I."/>
        </authorList>
    </citation>
    <scope>NUCLEOTIDE SEQUENCE</scope>
    <source>
        <strain evidence="2">CBS 113818</strain>
    </source>
</reference>
<feature type="chain" id="PRO_5025650432" evidence="1">
    <location>
        <begin position="18"/>
        <end position="80"/>
    </location>
</feature>
<protein>
    <submittedName>
        <fullName evidence="2">Uncharacterized protein</fullName>
    </submittedName>
</protein>
<gene>
    <name evidence="2" type="ORF">CC86DRAFT_373626</name>
</gene>
<dbReference type="EMBL" id="MU006236">
    <property type="protein sequence ID" value="KAF2821869.1"/>
    <property type="molecule type" value="Genomic_DNA"/>
</dbReference>
<evidence type="ECO:0000256" key="1">
    <source>
        <dbReference type="SAM" id="SignalP"/>
    </source>
</evidence>
<evidence type="ECO:0000313" key="3">
    <source>
        <dbReference type="Proteomes" id="UP000799424"/>
    </source>
</evidence>
<accession>A0A6A6ZMH5</accession>
<evidence type="ECO:0000313" key="2">
    <source>
        <dbReference type="EMBL" id="KAF2821869.1"/>
    </source>
</evidence>
<sequence length="80" mass="8832">MRLSILTLLTTLTATLALPENNLLRKAMSAKRDPDTGGLDARQYCPGFGQICFNDGNCRDMQCRGCISAPDVEPNFMICY</sequence>
<keyword evidence="1" id="KW-0732">Signal</keyword>
<organism evidence="2 3">
    <name type="scientific">Ophiobolus disseminans</name>
    <dbReference type="NCBI Taxonomy" id="1469910"/>
    <lineage>
        <taxon>Eukaryota</taxon>
        <taxon>Fungi</taxon>
        <taxon>Dikarya</taxon>
        <taxon>Ascomycota</taxon>
        <taxon>Pezizomycotina</taxon>
        <taxon>Dothideomycetes</taxon>
        <taxon>Pleosporomycetidae</taxon>
        <taxon>Pleosporales</taxon>
        <taxon>Pleosporineae</taxon>
        <taxon>Phaeosphaeriaceae</taxon>
        <taxon>Ophiobolus</taxon>
    </lineage>
</organism>
<dbReference type="Proteomes" id="UP000799424">
    <property type="component" value="Unassembled WGS sequence"/>
</dbReference>
<proteinExistence type="predicted"/>